<comment type="caution">
    <text evidence="8">The sequence shown here is derived from an EMBL/GenBank/DDBJ whole genome shotgun (WGS) entry which is preliminary data.</text>
</comment>
<feature type="transmembrane region" description="Helical" evidence="7">
    <location>
        <begin position="190"/>
        <end position="212"/>
    </location>
</feature>
<dbReference type="PANTHER" id="PTHR11654">
    <property type="entry name" value="OLIGOPEPTIDE TRANSPORTER-RELATED"/>
    <property type="match status" value="1"/>
</dbReference>
<reference evidence="8" key="1">
    <citation type="submission" date="2019-12" db="EMBL/GenBank/DDBJ databases">
        <authorList>
            <person name="Scholes J."/>
        </authorList>
    </citation>
    <scope>NUCLEOTIDE SEQUENCE</scope>
</reference>
<dbReference type="InterPro" id="IPR036259">
    <property type="entry name" value="MFS_trans_sf"/>
</dbReference>
<dbReference type="OrthoDB" id="8904098at2759"/>
<dbReference type="InterPro" id="IPR018456">
    <property type="entry name" value="PTR2_symporter_CS"/>
</dbReference>
<evidence type="ECO:0000256" key="6">
    <source>
        <dbReference type="ARBA" id="ARBA00044504"/>
    </source>
</evidence>
<feature type="transmembrane region" description="Helical" evidence="7">
    <location>
        <begin position="218"/>
        <end position="238"/>
    </location>
</feature>
<dbReference type="InterPro" id="IPR000109">
    <property type="entry name" value="POT_fam"/>
</dbReference>
<evidence type="ECO:0000313" key="9">
    <source>
        <dbReference type="Proteomes" id="UP001153555"/>
    </source>
</evidence>
<comment type="similarity">
    <text evidence="6">Belongs to the major facilitator superfamily. Phosphate:H(+) symporter (TC 2.A.1.9) family.</text>
</comment>
<keyword evidence="5 7" id="KW-0472">Membrane</keyword>
<evidence type="ECO:0000256" key="1">
    <source>
        <dbReference type="ARBA" id="ARBA00004141"/>
    </source>
</evidence>
<comment type="subcellular location">
    <subcellularLocation>
        <location evidence="1">Membrane</location>
        <topology evidence="1">Multi-pass membrane protein</topology>
    </subcellularLocation>
</comment>
<dbReference type="GO" id="GO:0022857">
    <property type="term" value="F:transmembrane transporter activity"/>
    <property type="evidence" value="ECO:0007669"/>
    <property type="project" value="InterPro"/>
</dbReference>
<gene>
    <name evidence="8" type="ORF">SHERM_25335</name>
</gene>
<dbReference type="Gene3D" id="1.20.1250.20">
    <property type="entry name" value="MFS general substrate transporter like domains"/>
    <property type="match status" value="1"/>
</dbReference>
<dbReference type="Pfam" id="PF00854">
    <property type="entry name" value="PTR2"/>
    <property type="match status" value="1"/>
</dbReference>
<dbReference type="GO" id="GO:0016020">
    <property type="term" value="C:membrane"/>
    <property type="evidence" value="ECO:0007669"/>
    <property type="project" value="UniProtKB-SubCell"/>
</dbReference>
<evidence type="ECO:0000256" key="7">
    <source>
        <dbReference type="SAM" id="Phobius"/>
    </source>
</evidence>
<evidence type="ECO:0000313" key="8">
    <source>
        <dbReference type="EMBL" id="CAA0829819.1"/>
    </source>
</evidence>
<dbReference type="EMBL" id="CACSLK010027789">
    <property type="protein sequence ID" value="CAA0829819.1"/>
    <property type="molecule type" value="Genomic_DNA"/>
</dbReference>
<feature type="transmembrane region" description="Helical" evidence="7">
    <location>
        <begin position="105"/>
        <end position="125"/>
    </location>
</feature>
<evidence type="ECO:0000256" key="4">
    <source>
        <dbReference type="ARBA" id="ARBA00022989"/>
    </source>
</evidence>
<dbReference type="AlphaFoldDB" id="A0A9N7NFV0"/>
<dbReference type="SUPFAM" id="SSF103473">
    <property type="entry name" value="MFS general substrate transporter"/>
    <property type="match status" value="1"/>
</dbReference>
<evidence type="ECO:0000256" key="5">
    <source>
        <dbReference type="ARBA" id="ARBA00023136"/>
    </source>
</evidence>
<name>A0A9N7NFV0_STRHE</name>
<dbReference type="Proteomes" id="UP001153555">
    <property type="component" value="Unassembled WGS sequence"/>
</dbReference>
<keyword evidence="4 7" id="KW-1133">Transmembrane helix</keyword>
<keyword evidence="9" id="KW-1185">Reference proteome</keyword>
<dbReference type="PROSITE" id="PS01022">
    <property type="entry name" value="PTR2_1"/>
    <property type="match status" value="1"/>
</dbReference>
<dbReference type="GO" id="GO:0006857">
    <property type="term" value="P:oligopeptide transport"/>
    <property type="evidence" value="ECO:0007669"/>
    <property type="project" value="InterPro"/>
</dbReference>
<evidence type="ECO:0000256" key="2">
    <source>
        <dbReference type="ARBA" id="ARBA00005982"/>
    </source>
</evidence>
<organism evidence="8 9">
    <name type="scientific">Striga hermonthica</name>
    <name type="common">Purple witchweed</name>
    <name type="synonym">Buchnera hermonthica</name>
    <dbReference type="NCBI Taxonomy" id="68872"/>
    <lineage>
        <taxon>Eukaryota</taxon>
        <taxon>Viridiplantae</taxon>
        <taxon>Streptophyta</taxon>
        <taxon>Embryophyta</taxon>
        <taxon>Tracheophyta</taxon>
        <taxon>Spermatophyta</taxon>
        <taxon>Magnoliopsida</taxon>
        <taxon>eudicotyledons</taxon>
        <taxon>Gunneridae</taxon>
        <taxon>Pentapetalae</taxon>
        <taxon>asterids</taxon>
        <taxon>lamiids</taxon>
        <taxon>Lamiales</taxon>
        <taxon>Orobanchaceae</taxon>
        <taxon>Buchnereae</taxon>
        <taxon>Striga</taxon>
    </lineage>
</organism>
<evidence type="ECO:0000256" key="3">
    <source>
        <dbReference type="ARBA" id="ARBA00022692"/>
    </source>
</evidence>
<feature type="transmembrane region" description="Helical" evidence="7">
    <location>
        <begin position="145"/>
        <end position="163"/>
    </location>
</feature>
<comment type="similarity">
    <text evidence="2">Belongs to the major facilitator superfamily. Proton-dependent oligopeptide transporter (POT/PTR) (TC 2.A.17) family.</text>
</comment>
<sequence>MDQEHNKLELGDEEKWVYDSSVDYKGRVPIRSSTGAFKAALFIIATEFSERLSYFGLSSNLIIYLTKVIKQDLTTAAKSVNYWSGVTTLMPLLGGFLADAYFGRFSTVLASSIIYLFGLLALTMSRVIPGLEPCGLGPCLEPRKIHVIVFFLAMYLISIGTGGHKPSLESFGADQFDDDHAGERKKKMSFFNWWCFGLCCGLLLGVTVIVYVQDHIGWATADVILTSVMAFTVVIFLIGRPYYRFRRPNGSPLTPLLQVLVAAFLKRNLEHPSELDKLHEVPRSGKDNGMRFLVHTERLK</sequence>
<keyword evidence="3 7" id="KW-0812">Transmembrane</keyword>
<accession>A0A9N7NFV0</accession>
<protein>
    <submittedName>
        <fullName evidence="8">Protein NRT1/ PTR FAMILY 5.6</fullName>
    </submittedName>
</protein>
<proteinExistence type="inferred from homology"/>